<dbReference type="Proteomes" id="UP000887023">
    <property type="component" value="Chromosome"/>
</dbReference>
<dbReference type="EMBL" id="CP079105">
    <property type="protein sequence ID" value="QXQ14112.1"/>
    <property type="molecule type" value="Genomic_DNA"/>
</dbReference>
<reference evidence="1" key="1">
    <citation type="submission" date="2021-07" db="EMBL/GenBank/DDBJ databases">
        <title>Candidatus Kaistella beijingensis sp. nov. isolated from a municipal wastewater treatment plant is involved in sludge foaming.</title>
        <authorList>
            <person name="Song Y."/>
            <person name="Liu S.-J."/>
        </authorList>
    </citation>
    <scope>NUCLEOTIDE SEQUENCE</scope>
    <source>
        <strain evidence="1">DSM 43998</strain>
    </source>
</reference>
<accession>A0ABX8SAB6</accession>
<dbReference type="RefSeq" id="WP_217995932.1">
    <property type="nucleotide sequence ID" value="NZ_CBCRUZ010000010.1"/>
</dbReference>
<organism evidence="1 2">
    <name type="scientific">Skermania pinensis</name>
    <dbReference type="NCBI Taxonomy" id="39122"/>
    <lineage>
        <taxon>Bacteria</taxon>
        <taxon>Bacillati</taxon>
        <taxon>Actinomycetota</taxon>
        <taxon>Actinomycetes</taxon>
        <taxon>Mycobacteriales</taxon>
        <taxon>Gordoniaceae</taxon>
        <taxon>Skermania</taxon>
    </lineage>
</organism>
<sequence>MGSPPTADSFPAIPPQRCQAPTVLVHNYLMVGLPKVHDDLAARTIRDGVADAIRSTRAKALVLDLAAVDGLDRRMTELVDNIAADARAASLSCIAHDPRSPFQQSRDHIGARICIDTVRSLDEVADSVDIELTA</sequence>
<gene>
    <name evidence="1" type="ORF">KV203_01245</name>
</gene>
<keyword evidence="2" id="KW-1185">Reference proteome</keyword>
<evidence type="ECO:0008006" key="3">
    <source>
        <dbReference type="Google" id="ProtNLM"/>
    </source>
</evidence>
<evidence type="ECO:0000313" key="1">
    <source>
        <dbReference type="EMBL" id="QXQ14112.1"/>
    </source>
</evidence>
<name>A0ABX8SAB6_9ACTN</name>
<proteinExistence type="predicted"/>
<evidence type="ECO:0000313" key="2">
    <source>
        <dbReference type="Proteomes" id="UP000887023"/>
    </source>
</evidence>
<protein>
    <recommendedName>
        <fullName evidence="3">STAS domain-containing protein</fullName>
    </recommendedName>
</protein>